<proteinExistence type="predicted"/>
<dbReference type="RefSeq" id="WP_099914202.1">
    <property type="nucleotide sequence ID" value="NZ_BMHS01000001.1"/>
</dbReference>
<dbReference type="Pfam" id="PF13501">
    <property type="entry name" value="SoxY"/>
    <property type="match status" value="1"/>
</dbReference>
<dbReference type="InterPro" id="IPR030997">
    <property type="entry name" value="SoxY_para_1"/>
</dbReference>
<dbReference type="NCBIfam" id="TIGR04487">
    <property type="entry name" value="SoxY_para_1"/>
    <property type="match status" value="1"/>
</dbReference>
<keyword evidence="1" id="KW-0732">Signal</keyword>
<feature type="signal peptide" evidence="1">
    <location>
        <begin position="1"/>
        <end position="31"/>
    </location>
</feature>
<dbReference type="Proteomes" id="UP000228593">
    <property type="component" value="Unassembled WGS sequence"/>
</dbReference>
<evidence type="ECO:0000313" key="4">
    <source>
        <dbReference type="Proteomes" id="UP000228593"/>
    </source>
</evidence>
<evidence type="ECO:0000256" key="1">
    <source>
        <dbReference type="SAM" id="SignalP"/>
    </source>
</evidence>
<dbReference type="InterPro" id="IPR032711">
    <property type="entry name" value="SoxY"/>
</dbReference>
<protein>
    <submittedName>
        <fullName evidence="3">SoxY-related AACIE arm protein</fullName>
    </submittedName>
</protein>
<dbReference type="InterPro" id="IPR038162">
    <property type="entry name" value="SoxY_sf"/>
</dbReference>
<keyword evidence="4" id="KW-1185">Reference proteome</keyword>
<comment type="caution">
    <text evidence="3">The sequence shown here is derived from an EMBL/GenBank/DDBJ whole genome shotgun (WGS) entry which is preliminary data.</text>
</comment>
<dbReference type="InterPro" id="IPR006311">
    <property type="entry name" value="TAT_signal"/>
</dbReference>
<sequence>MTAIDKLDRSRRKALAGLGALLLVPVGPACATPEKMAAAIDAFTGAATPRRGGITLEVASLVDNGNTVPITVRVDSPMTAIDHVAAIAVFNERNPETGVAVFTLGARAGKAEVSTRIRMATSQKLVAVARMSDGSFRIHSADVVVALAACIEGEA</sequence>
<name>A0A2G8T6P5_9BURK</name>
<dbReference type="EMBL" id="PDOB01000001">
    <property type="protein sequence ID" value="PIL41716.1"/>
    <property type="molecule type" value="Genomic_DNA"/>
</dbReference>
<accession>A0A2G8T6P5</accession>
<dbReference type="Gene3D" id="2.60.40.2470">
    <property type="entry name" value="SoxY domain"/>
    <property type="match status" value="1"/>
</dbReference>
<feature type="chain" id="PRO_5013849653" evidence="1">
    <location>
        <begin position="32"/>
        <end position="155"/>
    </location>
</feature>
<gene>
    <name evidence="3" type="ORF">CR103_01405</name>
</gene>
<feature type="domain" description="Ig-like SoxY" evidence="2">
    <location>
        <begin position="42"/>
        <end position="150"/>
    </location>
</feature>
<dbReference type="AlphaFoldDB" id="A0A2G8T6P5"/>
<dbReference type="InterPro" id="IPR016568">
    <property type="entry name" value="Sulphur_oxidation_SoxY"/>
</dbReference>
<evidence type="ECO:0000313" key="3">
    <source>
        <dbReference type="EMBL" id="PIL41716.1"/>
    </source>
</evidence>
<reference evidence="3 4" key="1">
    <citation type="submission" date="2017-10" db="EMBL/GenBank/DDBJ databases">
        <title>Massilia psychrophilum sp. nov., a novel purple-pigmented bacterium isolated from Tianshan glacier, Xinjiang Municipality, China.</title>
        <authorList>
            <person name="Wang H."/>
        </authorList>
    </citation>
    <scope>NUCLEOTIDE SEQUENCE [LARGE SCALE GENOMIC DNA]</scope>
    <source>
        <strain evidence="3 4">JCM 30813</strain>
    </source>
</reference>
<dbReference type="OrthoDB" id="8909320at2"/>
<organism evidence="3 4">
    <name type="scientific">Massilia psychrophila</name>
    <dbReference type="NCBI Taxonomy" id="1603353"/>
    <lineage>
        <taxon>Bacteria</taxon>
        <taxon>Pseudomonadati</taxon>
        <taxon>Pseudomonadota</taxon>
        <taxon>Betaproteobacteria</taxon>
        <taxon>Burkholderiales</taxon>
        <taxon>Oxalobacteraceae</taxon>
        <taxon>Telluria group</taxon>
        <taxon>Massilia</taxon>
    </lineage>
</organism>
<dbReference type="PIRSF" id="PIRSF010312">
    <property type="entry name" value="Sulphur_oxidation_SoxY"/>
    <property type="match status" value="1"/>
</dbReference>
<dbReference type="PROSITE" id="PS51318">
    <property type="entry name" value="TAT"/>
    <property type="match status" value="1"/>
</dbReference>
<evidence type="ECO:0000259" key="2">
    <source>
        <dbReference type="Pfam" id="PF13501"/>
    </source>
</evidence>